<dbReference type="Gene3D" id="3.40.30.10">
    <property type="entry name" value="Glutaredoxin"/>
    <property type="match status" value="1"/>
</dbReference>
<dbReference type="Pfam" id="PF01257">
    <property type="entry name" value="2Fe-2S_thioredx"/>
    <property type="match status" value="1"/>
</dbReference>
<dbReference type="Proteomes" id="UP000812961">
    <property type="component" value="Unassembled WGS sequence"/>
</dbReference>
<proteinExistence type="predicted"/>
<organism evidence="1 2">
    <name type="scientific">Chitinophaga rhizophila</name>
    <dbReference type="NCBI Taxonomy" id="2866212"/>
    <lineage>
        <taxon>Bacteria</taxon>
        <taxon>Pseudomonadati</taxon>
        <taxon>Bacteroidota</taxon>
        <taxon>Chitinophagia</taxon>
        <taxon>Chitinophagales</taxon>
        <taxon>Chitinophagaceae</taxon>
        <taxon>Chitinophaga</taxon>
    </lineage>
</organism>
<comment type="caution">
    <text evidence="1">The sequence shown here is derived from an EMBL/GenBank/DDBJ whole genome shotgun (WGS) entry which is preliminary data.</text>
</comment>
<dbReference type="InterPro" id="IPR036249">
    <property type="entry name" value="Thioredoxin-like_sf"/>
</dbReference>
<sequence length="128" mass="14316">MYSFKAITGMAIKDLTKVQKILFMCNGGTCSNKGADDTTNQIRAHLTENDLNAEIHTVRTKCLGQCTWGPMIFMHPEGVWYKGVTPEATRDIVTQHLIRNELVTGHVHFPDAAQIEAKPLVRIPQPNE</sequence>
<dbReference type="EMBL" id="JAICCF010000004">
    <property type="protein sequence ID" value="MBW8687077.1"/>
    <property type="molecule type" value="Genomic_DNA"/>
</dbReference>
<reference evidence="1 2" key="1">
    <citation type="submission" date="2021-08" db="EMBL/GenBank/DDBJ databases">
        <title>The genome sequence of Chitinophaga sp. B61.</title>
        <authorList>
            <person name="Zhang X."/>
        </authorList>
    </citation>
    <scope>NUCLEOTIDE SEQUENCE [LARGE SCALE GENOMIC DNA]</scope>
    <source>
        <strain evidence="1 2">B61</strain>
    </source>
</reference>
<evidence type="ECO:0000313" key="1">
    <source>
        <dbReference type="EMBL" id="MBW8687077.1"/>
    </source>
</evidence>
<accession>A0ABS7GK96</accession>
<dbReference type="CDD" id="cd02980">
    <property type="entry name" value="TRX_Fd_family"/>
    <property type="match status" value="1"/>
</dbReference>
<dbReference type="SUPFAM" id="SSF52833">
    <property type="entry name" value="Thioredoxin-like"/>
    <property type="match status" value="1"/>
</dbReference>
<name>A0ABS7GK96_9BACT</name>
<keyword evidence="2" id="KW-1185">Reference proteome</keyword>
<gene>
    <name evidence="1" type="ORF">K1Y79_22260</name>
</gene>
<protein>
    <submittedName>
        <fullName evidence="1">(2Fe-2S) ferredoxin domain-containing protein</fullName>
    </submittedName>
</protein>
<dbReference type="RefSeq" id="WP_220252403.1">
    <property type="nucleotide sequence ID" value="NZ_JAICCF010000004.1"/>
</dbReference>
<evidence type="ECO:0000313" key="2">
    <source>
        <dbReference type="Proteomes" id="UP000812961"/>
    </source>
</evidence>